<evidence type="ECO:0000256" key="1">
    <source>
        <dbReference type="ARBA" id="ARBA00008270"/>
    </source>
</evidence>
<dbReference type="NCBIfam" id="TIGR00654">
    <property type="entry name" value="PhzF_family"/>
    <property type="match status" value="1"/>
</dbReference>
<dbReference type="InterPro" id="IPR003719">
    <property type="entry name" value="Phenazine_PhzF-like"/>
</dbReference>
<comment type="caution">
    <text evidence="4">The sequence shown here is derived from an EMBL/GenBank/DDBJ whole genome shotgun (WGS) entry which is preliminary data.</text>
</comment>
<proteinExistence type="inferred from homology"/>
<comment type="similarity">
    <text evidence="1">Belongs to the PhzF family.</text>
</comment>
<organism evidence="4">
    <name type="scientific">Campylobacter lari</name>
    <dbReference type="NCBI Taxonomy" id="201"/>
    <lineage>
        <taxon>Bacteria</taxon>
        <taxon>Pseudomonadati</taxon>
        <taxon>Campylobacterota</taxon>
        <taxon>Epsilonproteobacteria</taxon>
        <taxon>Campylobacterales</taxon>
        <taxon>Campylobacteraceae</taxon>
        <taxon>Campylobacter</taxon>
    </lineage>
</organism>
<dbReference type="AlphaFoldDB" id="A0A5L8LML3"/>
<dbReference type="SUPFAM" id="SSF54506">
    <property type="entry name" value="Diaminopimelate epimerase-like"/>
    <property type="match status" value="1"/>
</dbReference>
<dbReference type="GO" id="GO:0016853">
    <property type="term" value="F:isomerase activity"/>
    <property type="evidence" value="ECO:0007669"/>
    <property type="project" value="UniProtKB-KW"/>
</dbReference>
<evidence type="ECO:0000256" key="2">
    <source>
        <dbReference type="ARBA" id="ARBA00023235"/>
    </source>
</evidence>
<dbReference type="PANTHER" id="PTHR13774:SF39">
    <property type="entry name" value="BIOSYNTHESIS PROTEIN, PUTATIVE-RELATED"/>
    <property type="match status" value="1"/>
</dbReference>
<gene>
    <name evidence="4" type="ORF">A0Y42_02845</name>
</gene>
<evidence type="ECO:0000313" key="4">
    <source>
        <dbReference type="EMBL" id="EAK9939762.1"/>
    </source>
</evidence>
<dbReference type="PIRSF" id="PIRSF016184">
    <property type="entry name" value="PhzC_PhzF"/>
    <property type="match status" value="1"/>
</dbReference>
<dbReference type="Gene3D" id="3.10.310.10">
    <property type="entry name" value="Diaminopimelate Epimerase, Chain A, domain 1"/>
    <property type="match status" value="2"/>
</dbReference>
<reference evidence="4" key="1">
    <citation type="submission" date="2018-05" db="EMBL/GenBank/DDBJ databases">
        <authorList>
            <consortium name="PulseNet: The National Subtyping Network for Foodborne Disease Surveillance"/>
            <person name="Tarr C.L."/>
            <person name="Trees E."/>
            <person name="Katz L.S."/>
            <person name="Carleton-Romer H.A."/>
            <person name="Stroika S."/>
            <person name="Kucerova Z."/>
            <person name="Roache K.F."/>
            <person name="Sabol A.L."/>
            <person name="Besser J."/>
            <person name="Gerner-Smidt P."/>
        </authorList>
    </citation>
    <scope>NUCLEOTIDE SEQUENCE</scope>
    <source>
        <strain evidence="4">2008D-7097</strain>
    </source>
</reference>
<dbReference type="PANTHER" id="PTHR13774">
    <property type="entry name" value="PHENAZINE BIOSYNTHESIS PROTEIN"/>
    <property type="match status" value="1"/>
</dbReference>
<accession>A0A5L8LML3</accession>
<protein>
    <submittedName>
        <fullName evidence="4">PhzF family phenazine biosynthesis isomerase</fullName>
    </submittedName>
</protein>
<name>A0A5L8LML3_CAMLA</name>
<keyword evidence="2 4" id="KW-0413">Isomerase</keyword>
<dbReference type="Pfam" id="PF02567">
    <property type="entry name" value="PhzC-PhzF"/>
    <property type="match status" value="1"/>
</dbReference>
<evidence type="ECO:0000256" key="3">
    <source>
        <dbReference type="PIRSR" id="PIRSR016184-1"/>
    </source>
</evidence>
<dbReference type="EMBL" id="AACKMK010000002">
    <property type="protein sequence ID" value="EAK9939762.1"/>
    <property type="molecule type" value="Genomic_DNA"/>
</dbReference>
<dbReference type="GO" id="GO:0005737">
    <property type="term" value="C:cytoplasm"/>
    <property type="evidence" value="ECO:0007669"/>
    <property type="project" value="TreeGrafter"/>
</dbReference>
<sequence>MLKEYIVYQIDAFTKEKFHANPAGVVVNADGLSGDLMQKIARELNNSETAFVFKNSSNNYSHEVRFFTPSAEVPVCSHATIATHYALALEKNIKQNTIFEQKCKAGIFEVEVKVKNNDYFVTMAYDEIEFLNKLNQKEIEILTKALGLKEEELIKELPIQVVSTGHSKVLVAIKDYQTLDALKPNMQELAKLSECIDCNGYFVFTFDTKEKNILTQGRMFAPAIGINEDPVTGNAHAPLAPFLHKYKFSNIKDTFSFYAKQGKTIGREGKVFVEFFPRENKVKITGEAVVVFKTKLLI</sequence>
<feature type="active site" evidence="3">
    <location>
        <position position="48"/>
    </location>
</feature>